<dbReference type="Pfam" id="PF13627">
    <property type="entry name" value="LptM_cons"/>
    <property type="match status" value="1"/>
</dbReference>
<gene>
    <name evidence="7" type="ORF">NFC81_00615</name>
</gene>
<dbReference type="PROSITE" id="PS51257">
    <property type="entry name" value="PROKAR_LIPOPROTEIN"/>
    <property type="match status" value="1"/>
</dbReference>
<protein>
    <submittedName>
        <fullName evidence="7">Lipoprotein</fullName>
    </submittedName>
</protein>
<keyword evidence="4" id="KW-0564">Palmitate</keyword>
<keyword evidence="3" id="KW-0472">Membrane</keyword>
<comment type="subcellular location">
    <subcellularLocation>
        <location evidence="1">Cell outer membrane</location>
        <topology evidence="1">Lipid-anchor</topology>
    </subcellularLocation>
</comment>
<dbReference type="InterPro" id="IPR032831">
    <property type="entry name" value="LptM_cons"/>
</dbReference>
<evidence type="ECO:0000256" key="5">
    <source>
        <dbReference type="ARBA" id="ARBA00023237"/>
    </source>
</evidence>
<reference evidence="7" key="1">
    <citation type="submission" date="2022-07" db="EMBL/GenBank/DDBJ databases">
        <title>Complete genome sequence of Salinispirillum sp. LH10-3-1 capable of multiple carbohydrate inversion isolated from a soda lake.</title>
        <authorList>
            <person name="Liu J."/>
            <person name="Zhai Y."/>
            <person name="Zhang H."/>
            <person name="Yang H."/>
            <person name="Qu J."/>
            <person name="Li J."/>
        </authorList>
    </citation>
    <scope>NUCLEOTIDE SEQUENCE</scope>
    <source>
        <strain evidence="7">LH 10-3-1</strain>
    </source>
</reference>
<organism evidence="7">
    <name type="scientific">Salinispirillum sp. LH 10-3-1</name>
    <dbReference type="NCBI Taxonomy" id="2952525"/>
    <lineage>
        <taxon>Bacteria</taxon>
        <taxon>Pseudomonadati</taxon>
        <taxon>Pseudomonadota</taxon>
        <taxon>Gammaproteobacteria</taxon>
        <taxon>Oceanospirillales</taxon>
        <taxon>Saccharospirillaceae</taxon>
        <taxon>Salinispirillum</taxon>
    </lineage>
</organism>
<evidence type="ECO:0000256" key="2">
    <source>
        <dbReference type="ARBA" id="ARBA00022729"/>
    </source>
</evidence>
<evidence type="ECO:0000256" key="3">
    <source>
        <dbReference type="ARBA" id="ARBA00023136"/>
    </source>
</evidence>
<name>A0AB38YG60_9GAMM</name>
<evidence type="ECO:0000256" key="4">
    <source>
        <dbReference type="ARBA" id="ARBA00023139"/>
    </source>
</evidence>
<evidence type="ECO:0000256" key="6">
    <source>
        <dbReference type="ARBA" id="ARBA00023288"/>
    </source>
</evidence>
<keyword evidence="6 7" id="KW-0449">Lipoprotein</keyword>
<evidence type="ECO:0000256" key="1">
    <source>
        <dbReference type="ARBA" id="ARBA00004459"/>
    </source>
</evidence>
<keyword evidence="5" id="KW-0998">Cell outer membrane</keyword>
<accession>A0AB38YG60</accession>
<proteinExistence type="predicted"/>
<dbReference type="EMBL" id="CP101717">
    <property type="protein sequence ID" value="WLD58311.1"/>
    <property type="molecule type" value="Genomic_DNA"/>
</dbReference>
<sequence length="35" mass="3687">MRGLLIVLLSLVLLSACGYKTDLTLPEPTPPSSTS</sequence>
<keyword evidence="2" id="KW-0732">Signal</keyword>
<dbReference type="RefSeq" id="WP_304995597.1">
    <property type="nucleotide sequence ID" value="NZ_CP101717.1"/>
</dbReference>
<dbReference type="AlphaFoldDB" id="A0AB38YG60"/>
<dbReference type="NCBIfam" id="NF047847">
    <property type="entry name" value="SS_mature_LptM"/>
    <property type="match status" value="1"/>
</dbReference>
<evidence type="ECO:0000313" key="7">
    <source>
        <dbReference type="EMBL" id="WLD58311.1"/>
    </source>
</evidence>